<evidence type="ECO:0000313" key="5">
    <source>
        <dbReference type="Proteomes" id="UP001187192"/>
    </source>
</evidence>
<keyword evidence="5" id="KW-1185">Reference proteome</keyword>
<proteinExistence type="predicted"/>
<evidence type="ECO:0000313" key="4">
    <source>
        <dbReference type="EMBL" id="GMN20441.1"/>
    </source>
</evidence>
<evidence type="ECO:0000313" key="1">
    <source>
        <dbReference type="EMBL" id="GMN20408.1"/>
    </source>
</evidence>
<comment type="caution">
    <text evidence="4">The sequence shown here is derived from an EMBL/GenBank/DDBJ whole genome shotgun (WGS) entry which is preliminary data.</text>
</comment>
<name>A0AA88CKV8_FICCA</name>
<organism evidence="4 5">
    <name type="scientific">Ficus carica</name>
    <name type="common">Common fig</name>
    <dbReference type="NCBI Taxonomy" id="3494"/>
    <lineage>
        <taxon>Eukaryota</taxon>
        <taxon>Viridiplantae</taxon>
        <taxon>Streptophyta</taxon>
        <taxon>Embryophyta</taxon>
        <taxon>Tracheophyta</taxon>
        <taxon>Spermatophyta</taxon>
        <taxon>Magnoliopsida</taxon>
        <taxon>eudicotyledons</taxon>
        <taxon>Gunneridae</taxon>
        <taxon>Pentapetalae</taxon>
        <taxon>rosids</taxon>
        <taxon>fabids</taxon>
        <taxon>Rosales</taxon>
        <taxon>Moraceae</taxon>
        <taxon>Ficeae</taxon>
        <taxon>Ficus</taxon>
    </lineage>
</organism>
<dbReference type="AlphaFoldDB" id="A0AA88CKV8"/>
<dbReference type="EMBL" id="BTGU01003888">
    <property type="protein sequence ID" value="GMN20441.1"/>
    <property type="molecule type" value="Genomic_DNA"/>
</dbReference>
<evidence type="ECO:0000313" key="2">
    <source>
        <dbReference type="EMBL" id="GMN20421.1"/>
    </source>
</evidence>
<dbReference type="EMBL" id="BTGU01003885">
    <property type="protein sequence ID" value="GMN20408.1"/>
    <property type="molecule type" value="Genomic_DNA"/>
</dbReference>
<accession>A0AA88CKV8</accession>
<dbReference type="Proteomes" id="UP001187192">
    <property type="component" value="Unassembled WGS sequence"/>
</dbReference>
<protein>
    <submittedName>
        <fullName evidence="4">Uncharacterized protein</fullName>
    </submittedName>
</protein>
<dbReference type="EMBL" id="BTGU01003886">
    <property type="protein sequence ID" value="GMN20421.1"/>
    <property type="molecule type" value="Genomic_DNA"/>
</dbReference>
<evidence type="ECO:0000313" key="3">
    <source>
        <dbReference type="EMBL" id="GMN20429.1"/>
    </source>
</evidence>
<gene>
    <name evidence="1" type="ORF">TIFTF001_045329</name>
    <name evidence="2" type="ORF">TIFTF001_045332</name>
    <name evidence="3" type="ORF">TIFTF001_045333</name>
    <name evidence="4" type="ORF">TIFTF001_045336</name>
</gene>
<dbReference type="EMBL" id="BTGU01003887">
    <property type="protein sequence ID" value="GMN20429.1"/>
    <property type="molecule type" value="Genomic_DNA"/>
</dbReference>
<sequence>MKIGKIANLQTLSPARITNYGKNEIANCVTRFQLTEIGTPSLRLPDEGALLEHYLSSSSATTCLSQ</sequence>
<reference evidence="4" key="1">
    <citation type="submission" date="2023-07" db="EMBL/GenBank/DDBJ databases">
        <title>draft genome sequence of fig (Ficus carica).</title>
        <authorList>
            <person name="Takahashi T."/>
            <person name="Nishimura K."/>
        </authorList>
    </citation>
    <scope>NUCLEOTIDE SEQUENCE</scope>
</reference>